<dbReference type="EMBL" id="JAGSGD010000001">
    <property type="protein sequence ID" value="MBR7620334.1"/>
    <property type="molecule type" value="Genomic_DNA"/>
</dbReference>
<keyword evidence="6" id="KW-0482">Metalloprotease</keyword>
<dbReference type="Gene3D" id="3.40.390.10">
    <property type="entry name" value="Collagenase (Catalytic Domain)"/>
    <property type="match status" value="1"/>
</dbReference>
<dbReference type="PROSITE" id="PS51257">
    <property type="entry name" value="PROKAR_LIPOPROTEIN"/>
    <property type="match status" value="1"/>
</dbReference>
<gene>
    <name evidence="10" type="ORF">JKL49_13145</name>
</gene>
<evidence type="ECO:0000313" key="10">
    <source>
        <dbReference type="EMBL" id="MBR7620334.1"/>
    </source>
</evidence>
<dbReference type="SUPFAM" id="SSF55486">
    <property type="entry name" value="Metalloproteases ('zincins'), catalytic domain"/>
    <property type="match status" value="1"/>
</dbReference>
<evidence type="ECO:0000256" key="6">
    <source>
        <dbReference type="ARBA" id="ARBA00023049"/>
    </source>
</evidence>
<feature type="signal peptide" evidence="7">
    <location>
        <begin position="1"/>
        <end position="21"/>
    </location>
</feature>
<keyword evidence="2" id="KW-0645">Protease</keyword>
<evidence type="ECO:0000256" key="1">
    <source>
        <dbReference type="ARBA" id="ARBA00001947"/>
    </source>
</evidence>
<feature type="chain" id="PRO_5037580379" evidence="7">
    <location>
        <begin position="22"/>
        <end position="705"/>
    </location>
</feature>
<accession>A0A941D2H5</accession>
<keyword evidence="3" id="KW-0479">Metal-binding</keyword>
<proteinExistence type="predicted"/>
<dbReference type="GO" id="GO:0046872">
    <property type="term" value="F:metal ion binding"/>
    <property type="evidence" value="ECO:0007669"/>
    <property type="project" value="UniProtKB-KW"/>
</dbReference>
<dbReference type="InterPro" id="IPR000718">
    <property type="entry name" value="Peptidase_M13"/>
</dbReference>
<dbReference type="GO" id="GO:0004222">
    <property type="term" value="F:metalloendopeptidase activity"/>
    <property type="evidence" value="ECO:0007669"/>
    <property type="project" value="InterPro"/>
</dbReference>
<evidence type="ECO:0000256" key="2">
    <source>
        <dbReference type="ARBA" id="ARBA00022670"/>
    </source>
</evidence>
<dbReference type="RefSeq" id="WP_215341064.1">
    <property type="nucleotide sequence ID" value="NZ_JAGSGD010000001.1"/>
</dbReference>
<keyword evidence="4" id="KW-0378">Hydrolase</keyword>
<dbReference type="Pfam" id="PF05649">
    <property type="entry name" value="Peptidase_M13_N"/>
    <property type="match status" value="1"/>
</dbReference>
<dbReference type="PROSITE" id="PS51885">
    <property type="entry name" value="NEPRILYSIN"/>
    <property type="match status" value="1"/>
</dbReference>
<dbReference type="Proteomes" id="UP000622580">
    <property type="component" value="Unassembled WGS sequence"/>
</dbReference>
<evidence type="ECO:0000259" key="8">
    <source>
        <dbReference type="Pfam" id="PF01431"/>
    </source>
</evidence>
<comment type="caution">
    <text evidence="10">The sequence shown here is derived from an EMBL/GenBank/DDBJ whole genome shotgun (WGS) entry which is preliminary data.</text>
</comment>
<dbReference type="PRINTS" id="PR00786">
    <property type="entry name" value="NEPRILYSIN"/>
</dbReference>
<dbReference type="GO" id="GO:0016485">
    <property type="term" value="P:protein processing"/>
    <property type="evidence" value="ECO:0007669"/>
    <property type="project" value="TreeGrafter"/>
</dbReference>
<organism evidence="10 11">
    <name type="scientific">Phenylobacterium glaciei</name>
    <dbReference type="NCBI Taxonomy" id="2803784"/>
    <lineage>
        <taxon>Bacteria</taxon>
        <taxon>Pseudomonadati</taxon>
        <taxon>Pseudomonadota</taxon>
        <taxon>Alphaproteobacteria</taxon>
        <taxon>Caulobacterales</taxon>
        <taxon>Caulobacteraceae</taxon>
        <taxon>Phenylobacterium</taxon>
    </lineage>
</organism>
<name>A0A941D2H5_9CAUL</name>
<dbReference type="InterPro" id="IPR042089">
    <property type="entry name" value="Peptidase_M13_dom_2"/>
</dbReference>
<dbReference type="InterPro" id="IPR024079">
    <property type="entry name" value="MetalloPept_cat_dom_sf"/>
</dbReference>
<keyword evidence="7" id="KW-0732">Signal</keyword>
<keyword evidence="5" id="KW-0862">Zinc</keyword>
<evidence type="ECO:0000256" key="3">
    <source>
        <dbReference type="ARBA" id="ARBA00022723"/>
    </source>
</evidence>
<dbReference type="Pfam" id="PF01431">
    <property type="entry name" value="Peptidase_M13"/>
    <property type="match status" value="1"/>
</dbReference>
<keyword evidence="11" id="KW-1185">Reference proteome</keyword>
<evidence type="ECO:0000259" key="9">
    <source>
        <dbReference type="Pfam" id="PF05649"/>
    </source>
</evidence>
<dbReference type="AlphaFoldDB" id="A0A941D2H5"/>
<evidence type="ECO:0000256" key="5">
    <source>
        <dbReference type="ARBA" id="ARBA00022833"/>
    </source>
</evidence>
<dbReference type="PANTHER" id="PTHR11733:SF211">
    <property type="entry name" value="OLIGOPEPTIDASE LIPOPROTEIN M13 FAMILY"/>
    <property type="match status" value="1"/>
</dbReference>
<evidence type="ECO:0000313" key="11">
    <source>
        <dbReference type="Proteomes" id="UP000622580"/>
    </source>
</evidence>
<sequence>MTNLKTLLLAACAPVILSACASLGAAPPAPVPAPAPIAQAPKLKPVYGTFGFDTAGMDTSVKPGDDFFNYANGTWVKTTEIPADRSSYNTFAVLREAASKRTVDLIETAAKTQGPAGSEARMIGDYYASFMDEAAIEAKGATPLAPELAQIAAIKTRTALSSQLGGSIRADVDIMNATSPKTDRIFGLWVVENLNDTKRYLPYIIQGGLGMPDRTYYLDAGAKYVDLRAKYKAHVANQLRLAGFSDVDARAARVLALETKIAATHWTAADTFDIPKTNVQWSRAELAKKAPGMDWDAFLTAAGLADQPMFGAWQSTAITGEARLVASEPLAAWKDYLAFHTVERGSPYLSKAFVDESFAFNATALSGTPQQQERWKRGVDRTGDALGEAIGKLYVAKYFPPESKAEVEGMVKNILAAFGHRIDRLDWMDPVTKAKAHEKLANFQIGVGYPDKWRDYSGLSIVAGDAYGNWQRGELFEYRRNVAKLGQPVDRGEWYMTPQTVNALNAPMQNSISFPAAILEPPFFDPKADPAVNYGAIGGVIGHEISHGFDDAGALFDAHGNVKNWWTDADMAHFKASAKQLSAQYDGYKPLPDLAVNGDLTLGENIADLAGLATSYDAYHLSLNGAPAPVIDGITADQRFFFGWAQNYRGKYREAALRRALLTDGHSPAEYRADTVRNLDAWYGAFGAKPGEKLYLAPADRVKIW</sequence>
<evidence type="ECO:0000256" key="4">
    <source>
        <dbReference type="ARBA" id="ARBA00022801"/>
    </source>
</evidence>
<protein>
    <submittedName>
        <fullName evidence="10">M13 family peptidase</fullName>
    </submittedName>
</protein>
<feature type="domain" description="Peptidase M13 N-terminal" evidence="9">
    <location>
        <begin position="63"/>
        <end position="450"/>
    </location>
</feature>
<comment type="cofactor">
    <cofactor evidence="1">
        <name>Zn(2+)</name>
        <dbReference type="ChEBI" id="CHEBI:29105"/>
    </cofactor>
</comment>
<evidence type="ECO:0000256" key="7">
    <source>
        <dbReference type="SAM" id="SignalP"/>
    </source>
</evidence>
<dbReference type="CDD" id="cd08662">
    <property type="entry name" value="M13"/>
    <property type="match status" value="1"/>
</dbReference>
<reference evidence="10" key="1">
    <citation type="submission" date="2021-04" db="EMBL/GenBank/DDBJ databases">
        <title>Draft genome assembly of strain Phenylobacterium sp. 20VBR1 using MiniION and Illumina platforms.</title>
        <authorList>
            <person name="Thomas F.A."/>
            <person name="Krishnan K.P."/>
            <person name="Sinha R.K."/>
        </authorList>
    </citation>
    <scope>NUCLEOTIDE SEQUENCE</scope>
    <source>
        <strain evidence="10">20VBR1</strain>
    </source>
</reference>
<dbReference type="Gene3D" id="1.10.1380.10">
    <property type="entry name" value="Neutral endopeptidase , domain2"/>
    <property type="match status" value="1"/>
</dbReference>
<dbReference type="PANTHER" id="PTHR11733">
    <property type="entry name" value="ZINC METALLOPROTEASE FAMILY M13 NEPRILYSIN-RELATED"/>
    <property type="match status" value="1"/>
</dbReference>
<dbReference type="GO" id="GO:0005886">
    <property type="term" value="C:plasma membrane"/>
    <property type="evidence" value="ECO:0007669"/>
    <property type="project" value="TreeGrafter"/>
</dbReference>
<dbReference type="InterPro" id="IPR018497">
    <property type="entry name" value="Peptidase_M13_C"/>
</dbReference>
<feature type="domain" description="Peptidase M13 C-terminal" evidence="8">
    <location>
        <begin position="502"/>
        <end position="702"/>
    </location>
</feature>
<dbReference type="InterPro" id="IPR008753">
    <property type="entry name" value="Peptidase_M13_N"/>
</dbReference>